<evidence type="ECO:0000313" key="11">
    <source>
        <dbReference type="Proteomes" id="UP001060012"/>
    </source>
</evidence>
<evidence type="ECO:0000259" key="9">
    <source>
        <dbReference type="Pfam" id="PF06750"/>
    </source>
</evidence>
<gene>
    <name evidence="10" type="ORF">NJU99_14020</name>
</gene>
<feature type="transmembrane region" description="Helical" evidence="7">
    <location>
        <begin position="241"/>
        <end position="261"/>
    </location>
</feature>
<reference evidence="10" key="1">
    <citation type="submission" date="2022-07" db="EMBL/GenBank/DDBJ databases">
        <title>Arcobacter roscoffensis sp. nov., a marine bacterium isolated from coastal seawater collected from Roscoff, France.</title>
        <authorList>
            <person name="Pascual J."/>
            <person name="Lepeaux C."/>
            <person name="Methner A."/>
            <person name="Overmann J."/>
        </authorList>
    </citation>
    <scope>NUCLEOTIDE SEQUENCE</scope>
    <source>
        <strain evidence="10">ARW1-2F2</strain>
    </source>
</reference>
<evidence type="ECO:0000259" key="8">
    <source>
        <dbReference type="Pfam" id="PF01478"/>
    </source>
</evidence>
<dbReference type="RefSeq" id="WP_254576529.1">
    <property type="nucleotide sequence ID" value="NZ_CP100595.1"/>
</dbReference>
<evidence type="ECO:0000256" key="4">
    <source>
        <dbReference type="ARBA" id="ARBA00022692"/>
    </source>
</evidence>
<feature type="transmembrane region" description="Helical" evidence="7">
    <location>
        <begin position="197"/>
        <end position="229"/>
    </location>
</feature>
<feature type="transmembrane region" description="Helical" evidence="7">
    <location>
        <begin position="130"/>
        <end position="149"/>
    </location>
</feature>
<dbReference type="Pfam" id="PF01478">
    <property type="entry name" value="Peptidase_A24"/>
    <property type="match status" value="1"/>
</dbReference>
<evidence type="ECO:0000256" key="3">
    <source>
        <dbReference type="ARBA" id="ARBA00022475"/>
    </source>
</evidence>
<keyword evidence="6 7" id="KW-0472">Membrane</keyword>
<evidence type="ECO:0000256" key="6">
    <source>
        <dbReference type="ARBA" id="ARBA00023136"/>
    </source>
</evidence>
<dbReference type="PANTHER" id="PTHR30487">
    <property type="entry name" value="TYPE 4 PREPILIN-LIKE PROTEINS LEADER PEPTIDE-PROCESSING ENZYME"/>
    <property type="match status" value="1"/>
</dbReference>
<keyword evidence="5 7" id="KW-1133">Transmembrane helix</keyword>
<comment type="similarity">
    <text evidence="2">Belongs to the peptidase A24 family.</text>
</comment>
<feature type="transmembrane region" description="Helical" evidence="7">
    <location>
        <begin position="12"/>
        <end position="32"/>
    </location>
</feature>
<proteinExistence type="inferred from homology"/>
<feature type="transmembrane region" description="Helical" evidence="7">
    <location>
        <begin position="155"/>
        <end position="176"/>
    </location>
</feature>
<evidence type="ECO:0000313" key="10">
    <source>
        <dbReference type="EMBL" id="UTJ06349.1"/>
    </source>
</evidence>
<feature type="domain" description="Prepilin peptidase A24 N-terminal" evidence="9">
    <location>
        <begin position="16"/>
        <end position="99"/>
    </location>
</feature>
<evidence type="ECO:0000256" key="5">
    <source>
        <dbReference type="ARBA" id="ARBA00022989"/>
    </source>
</evidence>
<protein>
    <submittedName>
        <fullName evidence="10">Prepilin peptidase</fullName>
    </submittedName>
</protein>
<feature type="domain" description="Prepilin type IV endopeptidase peptidase" evidence="8">
    <location>
        <begin position="110"/>
        <end position="227"/>
    </location>
</feature>
<comment type="subcellular location">
    <subcellularLocation>
        <location evidence="1">Cell membrane</location>
        <topology evidence="1">Multi-pass membrane protein</topology>
    </subcellularLocation>
</comment>
<accession>A0ABY5E2C8</accession>
<dbReference type="InterPro" id="IPR010627">
    <property type="entry name" value="Prepilin_pept_A24_N"/>
</dbReference>
<name>A0ABY5E2C8_9BACT</name>
<sequence length="265" mass="30031">MILIQESEDLELFSFIFGAVIGSFLNVLISRLPQGLSIVTPRSFCPSCKKTIPWYYNIPLISYIFLKAKCGFCKEKIPASYFIVELLSACLTLVFFIKFQLSYEFFISITLFYVLLTLCFIDFKHKAVPDYLLLIALVLSFFVTTQPLVEAFKSAFIFSGAFVLLNFVLTFYVQNIKSKLTKNENLRTQEALGEGDIPILALIAVVLGVKAAIIAVFLASIFAIIPSIYSSFVKKDVQTPFIPYLVLGFYVEYFFVLEDFLKVSI</sequence>
<dbReference type="InterPro" id="IPR050882">
    <property type="entry name" value="Prepilin_peptidase/N-MTase"/>
</dbReference>
<keyword evidence="3" id="KW-1003">Cell membrane</keyword>
<feature type="transmembrane region" description="Helical" evidence="7">
    <location>
        <begin position="80"/>
        <end position="99"/>
    </location>
</feature>
<dbReference type="PANTHER" id="PTHR30487:SF0">
    <property type="entry name" value="PREPILIN LEADER PEPTIDASE_N-METHYLTRANSFERASE-RELATED"/>
    <property type="match status" value="1"/>
</dbReference>
<dbReference type="InterPro" id="IPR000045">
    <property type="entry name" value="Prepilin_IV_endopep_pep"/>
</dbReference>
<feature type="transmembrane region" description="Helical" evidence="7">
    <location>
        <begin position="105"/>
        <end position="123"/>
    </location>
</feature>
<dbReference type="Gene3D" id="1.20.120.1220">
    <property type="match status" value="1"/>
</dbReference>
<organism evidence="10 11">
    <name type="scientific">Arcobacter roscoffensis</name>
    <dbReference type="NCBI Taxonomy" id="2961520"/>
    <lineage>
        <taxon>Bacteria</taxon>
        <taxon>Pseudomonadati</taxon>
        <taxon>Campylobacterota</taxon>
        <taxon>Epsilonproteobacteria</taxon>
        <taxon>Campylobacterales</taxon>
        <taxon>Arcobacteraceae</taxon>
        <taxon>Arcobacter</taxon>
    </lineage>
</organism>
<evidence type="ECO:0000256" key="1">
    <source>
        <dbReference type="ARBA" id="ARBA00004651"/>
    </source>
</evidence>
<keyword evidence="4 7" id="KW-0812">Transmembrane</keyword>
<dbReference type="Pfam" id="PF06750">
    <property type="entry name" value="A24_N_bact"/>
    <property type="match status" value="1"/>
</dbReference>
<dbReference type="Proteomes" id="UP001060012">
    <property type="component" value="Chromosome"/>
</dbReference>
<evidence type="ECO:0000256" key="2">
    <source>
        <dbReference type="ARBA" id="ARBA00005801"/>
    </source>
</evidence>
<evidence type="ECO:0000256" key="7">
    <source>
        <dbReference type="SAM" id="Phobius"/>
    </source>
</evidence>
<keyword evidence="11" id="KW-1185">Reference proteome</keyword>
<dbReference type="EMBL" id="CP100595">
    <property type="protein sequence ID" value="UTJ06349.1"/>
    <property type="molecule type" value="Genomic_DNA"/>
</dbReference>